<name>A0A1J0GMJ1_9CLOT</name>
<evidence type="ECO:0000313" key="2">
    <source>
        <dbReference type="EMBL" id="APC42487.1"/>
    </source>
</evidence>
<reference evidence="3" key="1">
    <citation type="journal article" date="2016" name="Front. Microbiol.">
        <title>Complete Genome Sequence of Clostridium estertheticum DSM 8809, a Microbe Identified in Spoiled Vacuum Packed Beef.</title>
        <authorList>
            <person name="Yu Z."/>
            <person name="Gunn L."/>
            <person name="Brennan E."/>
            <person name="Reid R."/>
            <person name="Wall P.G."/>
            <person name="Gaora O.P."/>
            <person name="Hurley D."/>
            <person name="Bolton D."/>
            <person name="Fanning S."/>
        </authorList>
    </citation>
    <scope>NUCLEOTIDE SEQUENCE [LARGE SCALE GENOMIC DNA]</scope>
    <source>
        <strain evidence="3">DSM 8809</strain>
    </source>
</reference>
<feature type="domain" description="Actin-like protein N-terminal" evidence="1">
    <location>
        <begin position="23"/>
        <end position="156"/>
    </location>
</feature>
<keyword evidence="3" id="KW-1185">Reference proteome</keyword>
<sequence>MNLTEISKKYPALNKVLASVLTVDIGNTFTKTSTNVTFASRVSAVTKHGSRATGISNIIWNGKLFTVGNKEGKLNMEANKYMSDHYKLNLLNAIALSFKGETKIRVRLAVGLPAEYYIDHSIPLKNEIKKMEKQTITINNVTYDIEILDVQVFKQGGTLSAETMETFSYPMLLLDFGGGTLDVSHWKYEKDEFGNKVLGMTKASSFAQHGFEPTIEALLTKFNSAEGSDGNYDISDAIEFLEDNELPFGEENVLQDIKDLVLRPYVEKAISSINSSFKPNTCKDIRIIGGPAILLLQYLQTEFIKTEPKLIENKNPQCANAILFAERYKELLVLEYLDGNKEVAATNVERK</sequence>
<organism evidence="2 3">
    <name type="scientific">Clostridium estertheticum subsp. estertheticum</name>
    <dbReference type="NCBI Taxonomy" id="1552"/>
    <lineage>
        <taxon>Bacteria</taxon>
        <taxon>Bacillati</taxon>
        <taxon>Bacillota</taxon>
        <taxon>Clostridia</taxon>
        <taxon>Eubacteriales</taxon>
        <taxon>Clostridiaceae</taxon>
        <taxon>Clostridium</taxon>
    </lineage>
</organism>
<dbReference type="Gene3D" id="3.30.420.40">
    <property type="match status" value="2"/>
</dbReference>
<dbReference type="AlphaFoldDB" id="A0A1J0GMJ1"/>
<dbReference type="Proteomes" id="UP000182569">
    <property type="component" value="Chromosome"/>
</dbReference>
<dbReference type="CDD" id="cd10227">
    <property type="entry name" value="ASKHA_NBD_ParM-like"/>
    <property type="match status" value="1"/>
</dbReference>
<dbReference type="KEGG" id="ceu:A7L45_21830"/>
<gene>
    <name evidence="2" type="ORF">A7L45_21830</name>
</gene>
<dbReference type="STRING" id="1552.A7L45_21830"/>
<dbReference type="InterPro" id="IPR040607">
    <property type="entry name" value="ALP_N"/>
</dbReference>
<dbReference type="InterPro" id="IPR043129">
    <property type="entry name" value="ATPase_NBD"/>
</dbReference>
<dbReference type="SUPFAM" id="SSF53067">
    <property type="entry name" value="Actin-like ATPase domain"/>
    <property type="match status" value="2"/>
</dbReference>
<evidence type="ECO:0000259" key="1">
    <source>
        <dbReference type="Pfam" id="PF17989"/>
    </source>
</evidence>
<dbReference type="RefSeq" id="WP_071614775.1">
    <property type="nucleotide sequence ID" value="NZ_CP015756.1"/>
</dbReference>
<dbReference type="EMBL" id="CP015756">
    <property type="protein sequence ID" value="APC42487.1"/>
    <property type="molecule type" value="Genomic_DNA"/>
</dbReference>
<protein>
    <recommendedName>
        <fullName evidence="1">Actin-like protein N-terminal domain-containing protein</fullName>
    </recommendedName>
</protein>
<dbReference type="Pfam" id="PF17989">
    <property type="entry name" value="ALP_N"/>
    <property type="match status" value="1"/>
</dbReference>
<evidence type="ECO:0000313" key="3">
    <source>
        <dbReference type="Proteomes" id="UP000182569"/>
    </source>
</evidence>
<accession>A0A1J0GMJ1</accession>
<proteinExistence type="predicted"/>
<dbReference type="OrthoDB" id="9769994at2"/>